<dbReference type="Proteomes" id="UP000288024">
    <property type="component" value="Unassembled WGS sequence"/>
</dbReference>
<gene>
    <name evidence="2" type="ORF">EM808_20805</name>
</gene>
<evidence type="ECO:0000313" key="2">
    <source>
        <dbReference type="EMBL" id="RVT58804.1"/>
    </source>
</evidence>
<dbReference type="SUPFAM" id="SSF103473">
    <property type="entry name" value="MFS general substrate transporter"/>
    <property type="match status" value="1"/>
</dbReference>
<feature type="transmembrane region" description="Helical" evidence="1">
    <location>
        <begin position="152"/>
        <end position="174"/>
    </location>
</feature>
<evidence type="ECO:0000313" key="3">
    <source>
        <dbReference type="Proteomes" id="UP000288024"/>
    </source>
</evidence>
<dbReference type="PANTHER" id="PTHR11328">
    <property type="entry name" value="MAJOR FACILITATOR SUPERFAMILY DOMAIN-CONTAINING PROTEIN"/>
    <property type="match status" value="1"/>
</dbReference>
<dbReference type="Gene3D" id="1.20.1250.20">
    <property type="entry name" value="MFS general substrate transporter like domains"/>
    <property type="match status" value="2"/>
</dbReference>
<dbReference type="InterPro" id="IPR036259">
    <property type="entry name" value="MFS_trans_sf"/>
</dbReference>
<dbReference type="Pfam" id="PF13347">
    <property type="entry name" value="MFS_2"/>
    <property type="match status" value="1"/>
</dbReference>
<feature type="transmembrane region" description="Helical" evidence="1">
    <location>
        <begin position="344"/>
        <end position="361"/>
    </location>
</feature>
<accession>A0A437K6F6</accession>
<dbReference type="RefSeq" id="WP_127740383.1">
    <property type="nucleotide sequence ID" value="NZ_RZTZ01000011.1"/>
</dbReference>
<feature type="transmembrane region" description="Helical" evidence="1">
    <location>
        <begin position="111"/>
        <end position="131"/>
    </location>
</feature>
<dbReference type="PANTHER" id="PTHR11328:SF24">
    <property type="entry name" value="MAJOR FACILITATOR SUPERFAMILY (MFS) PROFILE DOMAIN-CONTAINING PROTEIN"/>
    <property type="match status" value="1"/>
</dbReference>
<dbReference type="AlphaFoldDB" id="A0A437K6F6"/>
<feature type="transmembrane region" description="Helical" evidence="1">
    <location>
        <begin position="50"/>
        <end position="67"/>
    </location>
</feature>
<dbReference type="CDD" id="cd17332">
    <property type="entry name" value="MFS_MelB_like"/>
    <property type="match status" value="1"/>
</dbReference>
<dbReference type="GO" id="GO:0005886">
    <property type="term" value="C:plasma membrane"/>
    <property type="evidence" value="ECO:0007669"/>
    <property type="project" value="TreeGrafter"/>
</dbReference>
<evidence type="ECO:0000256" key="1">
    <source>
        <dbReference type="SAM" id="Phobius"/>
    </source>
</evidence>
<feature type="transmembrane region" description="Helical" evidence="1">
    <location>
        <begin position="287"/>
        <end position="308"/>
    </location>
</feature>
<feature type="transmembrane region" description="Helical" evidence="1">
    <location>
        <begin position="21"/>
        <end position="38"/>
    </location>
</feature>
<feature type="transmembrane region" description="Helical" evidence="1">
    <location>
        <begin position="400"/>
        <end position="419"/>
    </location>
</feature>
<keyword evidence="1" id="KW-1133">Transmembrane helix</keyword>
<feature type="transmembrane region" description="Helical" evidence="1">
    <location>
        <begin position="256"/>
        <end position="281"/>
    </location>
</feature>
<feature type="transmembrane region" description="Helical" evidence="1">
    <location>
        <begin position="88"/>
        <end position="105"/>
    </location>
</feature>
<reference evidence="2 3" key="1">
    <citation type="submission" date="2019-01" db="EMBL/GenBank/DDBJ databases">
        <title>Bacillus sp. M5HDSG1-1, whole genome shotgun sequence.</title>
        <authorList>
            <person name="Tuo L."/>
        </authorList>
    </citation>
    <scope>NUCLEOTIDE SEQUENCE [LARGE SCALE GENOMIC DNA]</scope>
    <source>
        <strain evidence="2 3">M5HDSG1-1</strain>
    </source>
</reference>
<feature type="transmembrane region" description="Helical" evidence="1">
    <location>
        <begin position="431"/>
        <end position="453"/>
    </location>
</feature>
<feature type="transmembrane region" description="Helical" evidence="1">
    <location>
        <begin position="320"/>
        <end position="338"/>
    </location>
</feature>
<proteinExistence type="predicted"/>
<dbReference type="EMBL" id="RZTZ01000011">
    <property type="protein sequence ID" value="RVT58804.1"/>
    <property type="molecule type" value="Genomic_DNA"/>
</dbReference>
<keyword evidence="1" id="KW-0812">Transmembrane</keyword>
<feature type="transmembrane region" description="Helical" evidence="1">
    <location>
        <begin position="180"/>
        <end position="201"/>
    </location>
</feature>
<dbReference type="GO" id="GO:0015293">
    <property type="term" value="F:symporter activity"/>
    <property type="evidence" value="ECO:0007669"/>
    <property type="project" value="InterPro"/>
</dbReference>
<organism evidence="2 3">
    <name type="scientific">Niallia taxi</name>
    <dbReference type="NCBI Taxonomy" id="2499688"/>
    <lineage>
        <taxon>Bacteria</taxon>
        <taxon>Bacillati</taxon>
        <taxon>Bacillota</taxon>
        <taxon>Bacilli</taxon>
        <taxon>Bacillales</taxon>
        <taxon>Bacillaceae</taxon>
        <taxon>Niallia</taxon>
    </lineage>
</organism>
<name>A0A437K6F6_9BACI</name>
<dbReference type="GO" id="GO:0008643">
    <property type="term" value="P:carbohydrate transport"/>
    <property type="evidence" value="ECO:0007669"/>
    <property type="project" value="InterPro"/>
</dbReference>
<protein>
    <submittedName>
        <fullName evidence="2">MFS transporter</fullName>
    </submittedName>
</protein>
<dbReference type="InterPro" id="IPR039672">
    <property type="entry name" value="MFS_2"/>
</dbReference>
<sequence length="513" mass="57751">MRNNTKKITIPRSIGYGLTDIMGGGAFTIISAWLLYYYTTFVGLTPVEGASIIAIARIVDAIVSLAIGSITDNFYKYKIGRKFGRRRFFLLIGAPLMFTYILLWVTGMNYWYYLVSYLLFEIVMALVLIPWETLPSEMTKDFNGRTKLSTARMFLSSLGVFFATFIPGRLIAFFGEDNGYAYFINAVIFAIIFAICIFISYKATWEKQLSPEEEREWINRSKTSERKGAKELLAAFSETVKAYISTLKIRSFRKHLMIYLFSYTAKDVFNAVFVYFCVFALSISSSVAGNMLSLSIIGIPITIVAGFLMIKIGPNSLYKVSYSLMIMCLAAFYAVYAIKPDSMIMYVFIISAIYQIGRAILDFTPWNVFPFIPDIDEIVTQQRREGVFAAVMTFTRKSTVALATFFVGVILQFGGYTAGATTQTPQAVHTIVYTMVIGSSLLLIAALTVVFTFKLNKNTHQILVAEIDRLKDNGSKREVDPETRAVVENLTGYKYEDVWKETKVDTIKSSACG</sequence>
<keyword evidence="1" id="KW-0472">Membrane</keyword>
<comment type="caution">
    <text evidence="2">The sequence shown here is derived from an EMBL/GenBank/DDBJ whole genome shotgun (WGS) entry which is preliminary data.</text>
</comment>
<keyword evidence="3" id="KW-1185">Reference proteome</keyword>